<dbReference type="AlphaFoldDB" id="A0A5C3NPT9"/>
<gene>
    <name evidence="1" type="ORF">K466DRAFT_607052</name>
</gene>
<protein>
    <submittedName>
        <fullName evidence="1">Uncharacterized protein</fullName>
    </submittedName>
</protein>
<evidence type="ECO:0000313" key="2">
    <source>
        <dbReference type="Proteomes" id="UP000308197"/>
    </source>
</evidence>
<organism evidence="1 2">
    <name type="scientific">Polyporus arcularius HHB13444</name>
    <dbReference type="NCBI Taxonomy" id="1314778"/>
    <lineage>
        <taxon>Eukaryota</taxon>
        <taxon>Fungi</taxon>
        <taxon>Dikarya</taxon>
        <taxon>Basidiomycota</taxon>
        <taxon>Agaricomycotina</taxon>
        <taxon>Agaricomycetes</taxon>
        <taxon>Polyporales</taxon>
        <taxon>Polyporaceae</taxon>
        <taxon>Polyporus</taxon>
    </lineage>
</organism>
<proteinExistence type="predicted"/>
<dbReference type="InParanoid" id="A0A5C3NPT9"/>
<dbReference type="EMBL" id="ML212587">
    <property type="protein sequence ID" value="TFK78368.1"/>
    <property type="molecule type" value="Genomic_DNA"/>
</dbReference>
<sequence>MHPWSPSYIGSHPELREGDKILKRPLTPAMEQARHYADTGRVCIGPIGAPVSGKDRQLLLVIQEVVPLVMNNWFEGSYGARFYTSKLHIGQDPSLSM</sequence>
<dbReference type="Proteomes" id="UP000308197">
    <property type="component" value="Unassembled WGS sequence"/>
</dbReference>
<name>A0A5C3NPT9_9APHY</name>
<accession>A0A5C3NPT9</accession>
<reference evidence="1 2" key="1">
    <citation type="journal article" date="2019" name="Nat. Ecol. Evol.">
        <title>Megaphylogeny resolves global patterns of mushroom evolution.</title>
        <authorList>
            <person name="Varga T."/>
            <person name="Krizsan K."/>
            <person name="Foldi C."/>
            <person name="Dima B."/>
            <person name="Sanchez-Garcia M."/>
            <person name="Sanchez-Ramirez S."/>
            <person name="Szollosi G.J."/>
            <person name="Szarkandi J.G."/>
            <person name="Papp V."/>
            <person name="Albert L."/>
            <person name="Andreopoulos W."/>
            <person name="Angelini C."/>
            <person name="Antonin V."/>
            <person name="Barry K.W."/>
            <person name="Bougher N.L."/>
            <person name="Buchanan P."/>
            <person name="Buyck B."/>
            <person name="Bense V."/>
            <person name="Catcheside P."/>
            <person name="Chovatia M."/>
            <person name="Cooper J."/>
            <person name="Damon W."/>
            <person name="Desjardin D."/>
            <person name="Finy P."/>
            <person name="Geml J."/>
            <person name="Haridas S."/>
            <person name="Hughes K."/>
            <person name="Justo A."/>
            <person name="Karasinski D."/>
            <person name="Kautmanova I."/>
            <person name="Kiss B."/>
            <person name="Kocsube S."/>
            <person name="Kotiranta H."/>
            <person name="LaButti K.M."/>
            <person name="Lechner B.E."/>
            <person name="Liimatainen K."/>
            <person name="Lipzen A."/>
            <person name="Lukacs Z."/>
            <person name="Mihaltcheva S."/>
            <person name="Morgado L.N."/>
            <person name="Niskanen T."/>
            <person name="Noordeloos M.E."/>
            <person name="Ohm R.A."/>
            <person name="Ortiz-Santana B."/>
            <person name="Ovrebo C."/>
            <person name="Racz N."/>
            <person name="Riley R."/>
            <person name="Savchenko A."/>
            <person name="Shiryaev A."/>
            <person name="Soop K."/>
            <person name="Spirin V."/>
            <person name="Szebenyi C."/>
            <person name="Tomsovsky M."/>
            <person name="Tulloss R.E."/>
            <person name="Uehling J."/>
            <person name="Grigoriev I.V."/>
            <person name="Vagvolgyi C."/>
            <person name="Papp T."/>
            <person name="Martin F.M."/>
            <person name="Miettinen O."/>
            <person name="Hibbett D.S."/>
            <person name="Nagy L.G."/>
        </authorList>
    </citation>
    <scope>NUCLEOTIDE SEQUENCE [LARGE SCALE GENOMIC DNA]</scope>
    <source>
        <strain evidence="1 2">HHB13444</strain>
    </source>
</reference>
<keyword evidence="2" id="KW-1185">Reference proteome</keyword>
<evidence type="ECO:0000313" key="1">
    <source>
        <dbReference type="EMBL" id="TFK78368.1"/>
    </source>
</evidence>
<feature type="non-terminal residue" evidence="1">
    <location>
        <position position="97"/>
    </location>
</feature>